<evidence type="ECO:0008006" key="10">
    <source>
        <dbReference type="Google" id="ProtNLM"/>
    </source>
</evidence>
<dbReference type="InterPro" id="IPR013324">
    <property type="entry name" value="RNA_pol_sigma_r3/r4-like"/>
</dbReference>
<dbReference type="Proteomes" id="UP000095347">
    <property type="component" value="Unassembled WGS sequence"/>
</dbReference>
<keyword evidence="3" id="KW-0731">Sigma factor</keyword>
<evidence type="ECO:0000259" key="6">
    <source>
        <dbReference type="Pfam" id="PF04542"/>
    </source>
</evidence>
<protein>
    <recommendedName>
        <fullName evidence="10">RNA polymerase subunit sigma-24</fullName>
    </recommendedName>
</protein>
<dbReference type="STRING" id="28181.BEN30_03885"/>
<feature type="domain" description="RNA polymerase sigma factor 70 region 4 type 2" evidence="7">
    <location>
        <begin position="117"/>
        <end position="168"/>
    </location>
</feature>
<evidence type="ECO:0000256" key="3">
    <source>
        <dbReference type="ARBA" id="ARBA00023082"/>
    </source>
</evidence>
<accession>A0A1E5QBM4</accession>
<name>A0A1E5QBM4_9PROT</name>
<evidence type="ECO:0000313" key="8">
    <source>
        <dbReference type="EMBL" id="OEJ69367.1"/>
    </source>
</evidence>
<dbReference type="SUPFAM" id="SSF88946">
    <property type="entry name" value="Sigma2 domain of RNA polymerase sigma factors"/>
    <property type="match status" value="1"/>
</dbReference>
<sequence length="186" mass="20584">MALAQDGDVVAYQSLLAAVLPLLRAIVGKRINDPDKGEDVVQDILLSLHRNRHTYDPKLPFRPWISTIAERRTMDALRKMYRQGAHEVLVDEYPETFLSDETNTPLEDDLVFASGDALSRALKTLPAGQQTAVELLKLREMSLKQASEVSGMSVAALKVAMHRALKNLRVEMAPKVERPKGGAVGK</sequence>
<dbReference type="GO" id="GO:0003677">
    <property type="term" value="F:DNA binding"/>
    <property type="evidence" value="ECO:0007669"/>
    <property type="project" value="UniProtKB-KW"/>
</dbReference>
<dbReference type="Gene3D" id="1.10.10.10">
    <property type="entry name" value="Winged helix-like DNA-binding domain superfamily/Winged helix DNA-binding domain"/>
    <property type="match status" value="1"/>
</dbReference>
<dbReference type="InterPro" id="IPR007627">
    <property type="entry name" value="RNA_pol_sigma70_r2"/>
</dbReference>
<dbReference type="Gene3D" id="1.10.1740.10">
    <property type="match status" value="1"/>
</dbReference>
<dbReference type="OrthoDB" id="7041663at2"/>
<dbReference type="InterPro" id="IPR013325">
    <property type="entry name" value="RNA_pol_sigma_r2"/>
</dbReference>
<comment type="similarity">
    <text evidence="1">Belongs to the sigma-70 factor family. ECF subfamily.</text>
</comment>
<dbReference type="SUPFAM" id="SSF88659">
    <property type="entry name" value="Sigma3 and sigma4 domains of RNA polymerase sigma factors"/>
    <property type="match status" value="1"/>
</dbReference>
<dbReference type="InterPro" id="IPR036388">
    <property type="entry name" value="WH-like_DNA-bd_sf"/>
</dbReference>
<proteinExistence type="inferred from homology"/>
<keyword evidence="5" id="KW-0804">Transcription</keyword>
<gene>
    <name evidence="8" type="ORF">BEN30_03885</name>
</gene>
<dbReference type="NCBIfam" id="TIGR02937">
    <property type="entry name" value="sigma70-ECF"/>
    <property type="match status" value="1"/>
</dbReference>
<dbReference type="GO" id="GO:0016987">
    <property type="term" value="F:sigma factor activity"/>
    <property type="evidence" value="ECO:0007669"/>
    <property type="project" value="UniProtKB-KW"/>
</dbReference>
<feature type="domain" description="RNA polymerase sigma-70 region 2" evidence="6">
    <location>
        <begin position="17"/>
        <end position="79"/>
    </location>
</feature>
<evidence type="ECO:0000256" key="4">
    <source>
        <dbReference type="ARBA" id="ARBA00023125"/>
    </source>
</evidence>
<dbReference type="InterPro" id="IPR039425">
    <property type="entry name" value="RNA_pol_sigma-70-like"/>
</dbReference>
<reference evidence="9" key="1">
    <citation type="submission" date="2016-07" db="EMBL/GenBank/DDBJ databases">
        <authorList>
            <person name="Florea S."/>
            <person name="Webb J.S."/>
            <person name="Jaromczyk J."/>
            <person name="Schardl C.L."/>
        </authorList>
    </citation>
    <scope>NUCLEOTIDE SEQUENCE [LARGE SCALE GENOMIC DNA]</scope>
    <source>
        <strain evidence="9">MV-1</strain>
    </source>
</reference>
<keyword evidence="4" id="KW-0238">DNA-binding</keyword>
<dbReference type="AlphaFoldDB" id="A0A1E5QBM4"/>
<dbReference type="InterPro" id="IPR014284">
    <property type="entry name" value="RNA_pol_sigma-70_dom"/>
</dbReference>
<dbReference type="EMBL" id="MCGG01000008">
    <property type="protein sequence ID" value="OEJ69367.1"/>
    <property type="molecule type" value="Genomic_DNA"/>
</dbReference>
<dbReference type="GO" id="GO:0006352">
    <property type="term" value="P:DNA-templated transcription initiation"/>
    <property type="evidence" value="ECO:0007669"/>
    <property type="project" value="InterPro"/>
</dbReference>
<evidence type="ECO:0000259" key="7">
    <source>
        <dbReference type="Pfam" id="PF08281"/>
    </source>
</evidence>
<keyword evidence="9" id="KW-1185">Reference proteome</keyword>
<dbReference type="Pfam" id="PF08281">
    <property type="entry name" value="Sigma70_r4_2"/>
    <property type="match status" value="1"/>
</dbReference>
<comment type="caution">
    <text evidence="8">The sequence shown here is derived from an EMBL/GenBank/DDBJ whole genome shotgun (WGS) entry which is preliminary data.</text>
</comment>
<dbReference type="PANTHER" id="PTHR43133">
    <property type="entry name" value="RNA POLYMERASE ECF-TYPE SIGMA FACTO"/>
    <property type="match status" value="1"/>
</dbReference>
<evidence type="ECO:0000256" key="2">
    <source>
        <dbReference type="ARBA" id="ARBA00023015"/>
    </source>
</evidence>
<dbReference type="InterPro" id="IPR013249">
    <property type="entry name" value="RNA_pol_sigma70_r4_t2"/>
</dbReference>
<dbReference type="Pfam" id="PF04542">
    <property type="entry name" value="Sigma70_r2"/>
    <property type="match status" value="1"/>
</dbReference>
<evidence type="ECO:0000313" key="9">
    <source>
        <dbReference type="Proteomes" id="UP000095347"/>
    </source>
</evidence>
<keyword evidence="2" id="KW-0805">Transcription regulation</keyword>
<evidence type="ECO:0000256" key="1">
    <source>
        <dbReference type="ARBA" id="ARBA00010641"/>
    </source>
</evidence>
<dbReference type="PANTHER" id="PTHR43133:SF58">
    <property type="entry name" value="ECF RNA POLYMERASE SIGMA FACTOR SIGD"/>
    <property type="match status" value="1"/>
</dbReference>
<evidence type="ECO:0000256" key="5">
    <source>
        <dbReference type="ARBA" id="ARBA00023163"/>
    </source>
</evidence>
<organism evidence="8 9">
    <name type="scientific">Magnetovibrio blakemorei</name>
    <dbReference type="NCBI Taxonomy" id="28181"/>
    <lineage>
        <taxon>Bacteria</taxon>
        <taxon>Pseudomonadati</taxon>
        <taxon>Pseudomonadota</taxon>
        <taxon>Alphaproteobacteria</taxon>
        <taxon>Rhodospirillales</taxon>
        <taxon>Magnetovibrionaceae</taxon>
        <taxon>Magnetovibrio</taxon>
    </lineage>
</organism>